<feature type="domain" description="DUF2914" evidence="2">
    <location>
        <begin position="285"/>
        <end position="350"/>
    </location>
</feature>
<dbReference type="InterPro" id="IPR022606">
    <property type="entry name" value="DUF2914"/>
</dbReference>
<reference evidence="4 5" key="1">
    <citation type="submission" date="2020-08" db="EMBL/GenBank/DDBJ databases">
        <title>Genomic Encyclopedia of Type Strains, Phase III (KMG-III): the genomes of soil and plant-associated and newly described type strains.</title>
        <authorList>
            <person name="Whitman W."/>
        </authorList>
    </citation>
    <scope>NUCLEOTIDE SEQUENCE [LARGE SCALE GENOMIC DNA]</scope>
    <source>
        <strain evidence="4 5">CECT 5995</strain>
    </source>
</reference>
<evidence type="ECO:0000313" key="5">
    <source>
        <dbReference type="Proteomes" id="UP000525987"/>
    </source>
</evidence>
<dbReference type="Proteomes" id="UP000525987">
    <property type="component" value="Unassembled WGS sequence"/>
</dbReference>
<dbReference type="EMBL" id="JACHXM010000025">
    <property type="protein sequence ID" value="MBB3142693.1"/>
    <property type="molecule type" value="Genomic_DNA"/>
</dbReference>
<protein>
    <recommendedName>
        <fullName evidence="6">DUF2914 domain-containing protein</fullName>
    </recommendedName>
</protein>
<feature type="transmembrane region" description="Helical" evidence="1">
    <location>
        <begin position="155"/>
        <end position="177"/>
    </location>
</feature>
<feature type="transmembrane region" description="Helical" evidence="1">
    <location>
        <begin position="183"/>
        <end position="200"/>
    </location>
</feature>
<evidence type="ECO:0000259" key="3">
    <source>
        <dbReference type="Pfam" id="PF19346"/>
    </source>
</evidence>
<evidence type="ECO:0000313" key="4">
    <source>
        <dbReference type="EMBL" id="MBB3142693.1"/>
    </source>
</evidence>
<sequence length="386" mass="43148">MTADRLPPPPSSRASRLEDWQLRLARLAERARPWHWLWPPIAFVAGVASFFLVERQQWLGAALALGMLVTWVLLVSESLIARWLTHRGYPALPRGITTFVAQMVHQETLFFTLPFLLATTVWTSGQALFTVLMLGLALLSILDPLYYRLAARHRWLYFAFHAQCVFLVVLVTLPTLLHLTTGQSLAIALVAMVVFSLPSLMQLLRPLNLGRWLAMLALLPLLAGLGWLGRAWVPPASLWLSGYALSPSFDEQARAPEGGLRLTPAALTGHGLYAYTAIHAPRGLKEEVVHEWRHDGELVDRIPLEIQGGREEGYRAWTHKRHFPESPAGRWRIDVMTASGQRIGVLRFRVSDTAEQATQADGHIQLPPGIPGLDLRRLIARPGPES</sequence>
<dbReference type="RefSeq" id="WP_183389057.1">
    <property type="nucleotide sequence ID" value="NZ_JACHXM010000025.1"/>
</dbReference>
<proteinExistence type="predicted"/>
<keyword evidence="1" id="KW-0472">Membrane</keyword>
<feature type="transmembrane region" description="Helical" evidence="1">
    <location>
        <begin position="212"/>
        <end position="233"/>
    </location>
</feature>
<feature type="domain" description="DUF5924" evidence="3">
    <location>
        <begin position="18"/>
        <end position="274"/>
    </location>
</feature>
<keyword evidence="5" id="KW-1185">Reference proteome</keyword>
<gene>
    <name evidence="4" type="ORF">FHR96_003593</name>
</gene>
<accession>A0A7W5C2S3</accession>
<organism evidence="4 5">
    <name type="scientific">Halomonas organivorans</name>
    <dbReference type="NCBI Taxonomy" id="257772"/>
    <lineage>
        <taxon>Bacteria</taxon>
        <taxon>Pseudomonadati</taxon>
        <taxon>Pseudomonadota</taxon>
        <taxon>Gammaproteobacteria</taxon>
        <taxon>Oceanospirillales</taxon>
        <taxon>Halomonadaceae</taxon>
        <taxon>Halomonas</taxon>
    </lineage>
</organism>
<keyword evidence="1" id="KW-1133">Transmembrane helix</keyword>
<dbReference type="Pfam" id="PF19346">
    <property type="entry name" value="DUF5924"/>
    <property type="match status" value="1"/>
</dbReference>
<dbReference type="AlphaFoldDB" id="A0A7W5C2S3"/>
<evidence type="ECO:0000259" key="2">
    <source>
        <dbReference type="Pfam" id="PF11141"/>
    </source>
</evidence>
<feature type="transmembrane region" description="Helical" evidence="1">
    <location>
        <begin position="59"/>
        <end position="84"/>
    </location>
</feature>
<comment type="caution">
    <text evidence="4">The sequence shown here is derived from an EMBL/GenBank/DDBJ whole genome shotgun (WGS) entry which is preliminary data.</text>
</comment>
<name>A0A7W5C2S3_9GAMM</name>
<keyword evidence="1" id="KW-0812">Transmembrane</keyword>
<dbReference type="InterPro" id="IPR045968">
    <property type="entry name" value="DUF5924"/>
</dbReference>
<dbReference type="Pfam" id="PF11141">
    <property type="entry name" value="DUF2914"/>
    <property type="match status" value="1"/>
</dbReference>
<feature type="transmembrane region" description="Helical" evidence="1">
    <location>
        <begin position="123"/>
        <end position="143"/>
    </location>
</feature>
<feature type="transmembrane region" description="Helical" evidence="1">
    <location>
        <begin position="36"/>
        <end position="53"/>
    </location>
</feature>
<evidence type="ECO:0008006" key="6">
    <source>
        <dbReference type="Google" id="ProtNLM"/>
    </source>
</evidence>
<evidence type="ECO:0000256" key="1">
    <source>
        <dbReference type="SAM" id="Phobius"/>
    </source>
</evidence>